<comment type="caution">
    <text evidence="1">The sequence shown here is derived from an EMBL/GenBank/DDBJ whole genome shotgun (WGS) entry which is preliminary data.</text>
</comment>
<dbReference type="SUPFAM" id="SSF47413">
    <property type="entry name" value="lambda repressor-like DNA-binding domains"/>
    <property type="match status" value="1"/>
</dbReference>
<dbReference type="EMBL" id="QUNF01000018">
    <property type="protein sequence ID" value="REG83360.1"/>
    <property type="molecule type" value="Genomic_DNA"/>
</dbReference>
<accession>A0A3E0DKU0</accession>
<name>A0A3E0DKU0_9BACT</name>
<sequence length="60" mass="6906">MASKAIGVKLKALRLKNGFLQDELAESAGVSFGLFDEWKMLKQFHAWIQSNDYSRFWAEP</sequence>
<proteinExistence type="predicted"/>
<dbReference type="GO" id="GO:0003677">
    <property type="term" value="F:DNA binding"/>
    <property type="evidence" value="ECO:0007669"/>
    <property type="project" value="InterPro"/>
</dbReference>
<protein>
    <recommendedName>
        <fullName evidence="3">HTH cro/C1-type domain-containing protein</fullName>
    </recommendedName>
</protein>
<dbReference type="AlphaFoldDB" id="A0A3E0DKU0"/>
<reference evidence="1 2" key="1">
    <citation type="submission" date="2018-08" db="EMBL/GenBank/DDBJ databases">
        <title>Genomic Encyclopedia of Archaeal and Bacterial Type Strains, Phase II (KMG-II): from individual species to whole genera.</title>
        <authorList>
            <person name="Goeker M."/>
        </authorList>
    </citation>
    <scope>NUCLEOTIDE SEQUENCE [LARGE SCALE GENOMIC DNA]</scope>
    <source>
        <strain evidence="1 2">DSM 15986</strain>
    </source>
</reference>
<organism evidence="1 2">
    <name type="scientific">Algoriphagus antarcticus</name>
    <dbReference type="NCBI Taxonomy" id="238540"/>
    <lineage>
        <taxon>Bacteria</taxon>
        <taxon>Pseudomonadati</taxon>
        <taxon>Bacteroidota</taxon>
        <taxon>Cytophagia</taxon>
        <taxon>Cytophagales</taxon>
        <taxon>Cyclobacteriaceae</taxon>
        <taxon>Algoriphagus</taxon>
    </lineage>
</organism>
<evidence type="ECO:0000313" key="2">
    <source>
        <dbReference type="Proteomes" id="UP000256405"/>
    </source>
</evidence>
<keyword evidence="2" id="KW-1185">Reference proteome</keyword>
<dbReference type="Gene3D" id="1.10.260.40">
    <property type="entry name" value="lambda repressor-like DNA-binding domains"/>
    <property type="match status" value="1"/>
</dbReference>
<dbReference type="Proteomes" id="UP000256405">
    <property type="component" value="Unassembled WGS sequence"/>
</dbReference>
<evidence type="ECO:0008006" key="3">
    <source>
        <dbReference type="Google" id="ProtNLM"/>
    </source>
</evidence>
<gene>
    <name evidence="1" type="ORF">C8N25_1185</name>
</gene>
<dbReference type="InterPro" id="IPR010982">
    <property type="entry name" value="Lambda_DNA-bd_dom_sf"/>
</dbReference>
<dbReference type="RefSeq" id="WP_147303439.1">
    <property type="nucleotide sequence ID" value="NZ_MSSW01000053.1"/>
</dbReference>
<evidence type="ECO:0000313" key="1">
    <source>
        <dbReference type="EMBL" id="REG83360.1"/>
    </source>
</evidence>